<feature type="domain" description="Fucosyltransferase N-terminal" evidence="1">
    <location>
        <begin position="2"/>
        <end position="65"/>
    </location>
</feature>
<name>A0A2B8B372_9PROT</name>
<dbReference type="Pfam" id="PF17039">
    <property type="entry name" value="Glyco_tran_10_N"/>
    <property type="match status" value="1"/>
</dbReference>
<gene>
    <name evidence="2" type="ORF">CRT60_20795</name>
</gene>
<dbReference type="OrthoDB" id="9791032at2"/>
<dbReference type="SUPFAM" id="SSF53756">
    <property type="entry name" value="UDP-Glycosyltransferase/glycogen phosphorylase"/>
    <property type="match status" value="1"/>
</dbReference>
<keyword evidence="3" id="KW-1185">Reference proteome</keyword>
<evidence type="ECO:0000313" key="2">
    <source>
        <dbReference type="EMBL" id="PGH55714.1"/>
    </source>
</evidence>
<dbReference type="EMBL" id="PDKW01000042">
    <property type="protein sequence ID" value="PGH55714.1"/>
    <property type="molecule type" value="Genomic_DNA"/>
</dbReference>
<dbReference type="Proteomes" id="UP000225379">
    <property type="component" value="Unassembled WGS sequence"/>
</dbReference>
<evidence type="ECO:0000259" key="1">
    <source>
        <dbReference type="Pfam" id="PF17039"/>
    </source>
</evidence>
<evidence type="ECO:0000313" key="3">
    <source>
        <dbReference type="Proteomes" id="UP000225379"/>
    </source>
</evidence>
<sequence length="66" mass="7665">MADADAVVFHLPQCNEIGTVPKRRGQIWVAWSMERRGHTPVRNDPAIMRFFDVQMTFERSADVWCS</sequence>
<accession>A0A2B8B372</accession>
<protein>
    <recommendedName>
        <fullName evidence="1">Fucosyltransferase N-terminal domain-containing protein</fullName>
    </recommendedName>
</protein>
<reference evidence="3" key="1">
    <citation type="submission" date="2017-10" db="EMBL/GenBank/DDBJ databases">
        <authorList>
            <person name="Kravchenko I.K."/>
            <person name="Grouzdev D.S."/>
        </authorList>
    </citation>
    <scope>NUCLEOTIDE SEQUENCE [LARGE SCALE GENOMIC DNA]</scope>
    <source>
        <strain evidence="3">B2</strain>
    </source>
</reference>
<comment type="caution">
    <text evidence="2">The sequence shown here is derived from an EMBL/GenBank/DDBJ whole genome shotgun (WGS) entry which is preliminary data.</text>
</comment>
<proteinExistence type="predicted"/>
<dbReference type="InterPro" id="IPR031481">
    <property type="entry name" value="Glyco_tran_10_N"/>
</dbReference>
<dbReference type="AlphaFoldDB" id="A0A2B8B372"/>
<organism evidence="2 3">
    <name type="scientific">Azospirillum palustre</name>
    <dbReference type="NCBI Taxonomy" id="2044885"/>
    <lineage>
        <taxon>Bacteria</taxon>
        <taxon>Pseudomonadati</taxon>
        <taxon>Pseudomonadota</taxon>
        <taxon>Alphaproteobacteria</taxon>
        <taxon>Rhodospirillales</taxon>
        <taxon>Azospirillaceae</taxon>
        <taxon>Azospirillum</taxon>
    </lineage>
</organism>